<dbReference type="Proteomes" id="UP000305238">
    <property type="component" value="Unassembled WGS sequence"/>
</dbReference>
<reference evidence="1 2" key="1">
    <citation type="submission" date="2019-05" db="EMBL/GenBank/DDBJ databases">
        <title>Draft genome sequence of Actinomadura geliboluensis A8036.</title>
        <authorList>
            <person name="Saricaoglu S."/>
            <person name="Isik K."/>
        </authorList>
    </citation>
    <scope>NUCLEOTIDE SEQUENCE [LARGE SCALE GENOMIC DNA]</scope>
    <source>
        <strain evidence="1 2">A8036</strain>
    </source>
</reference>
<protein>
    <submittedName>
        <fullName evidence="1">Uncharacterized protein</fullName>
    </submittedName>
</protein>
<name>A0A5S4GJ67_9ACTN</name>
<dbReference type="RefSeq" id="WP_138639575.1">
    <property type="nucleotide sequence ID" value="NZ_JBICSW010000018.1"/>
</dbReference>
<dbReference type="EMBL" id="VCKZ01000250">
    <property type="protein sequence ID" value="TMR32929.1"/>
    <property type="molecule type" value="Genomic_DNA"/>
</dbReference>
<accession>A0A5S4GJ67</accession>
<evidence type="ECO:0000313" key="1">
    <source>
        <dbReference type="EMBL" id="TMR32929.1"/>
    </source>
</evidence>
<gene>
    <name evidence="1" type="ORF">ETD96_28460</name>
</gene>
<evidence type="ECO:0000313" key="2">
    <source>
        <dbReference type="Proteomes" id="UP000305238"/>
    </source>
</evidence>
<proteinExistence type="predicted"/>
<sequence length="72" mass="8033">MEFIEFRSDLGEYREKGLTSSSVSPPACPESLLRRRGMASRTTLSSERTRPLMSTTVSCRSRLSHVLAPTQS</sequence>
<organism evidence="1 2">
    <name type="scientific">Actinomadura geliboluensis</name>
    <dbReference type="NCBI Taxonomy" id="882440"/>
    <lineage>
        <taxon>Bacteria</taxon>
        <taxon>Bacillati</taxon>
        <taxon>Actinomycetota</taxon>
        <taxon>Actinomycetes</taxon>
        <taxon>Streptosporangiales</taxon>
        <taxon>Thermomonosporaceae</taxon>
        <taxon>Actinomadura</taxon>
    </lineage>
</organism>
<comment type="caution">
    <text evidence="1">The sequence shown here is derived from an EMBL/GenBank/DDBJ whole genome shotgun (WGS) entry which is preliminary data.</text>
</comment>
<keyword evidence="2" id="KW-1185">Reference proteome</keyword>
<dbReference type="AlphaFoldDB" id="A0A5S4GJ67"/>